<keyword evidence="1" id="KW-1133">Transmembrane helix</keyword>
<keyword evidence="1" id="KW-0812">Transmembrane</keyword>
<dbReference type="AlphaFoldDB" id="A0A443R0Y3"/>
<proteinExistence type="predicted"/>
<evidence type="ECO:0000313" key="2">
    <source>
        <dbReference type="EMBL" id="RWS08898.1"/>
    </source>
</evidence>
<accession>A0A443R0Y3</accession>
<sequence length="448" mass="51157">MTTAGNGYHYVFTNGLLLYYESKSGTNFAFFSYPDADDYQKVEVEFEDDKFKLKTGVWLAPNMLMGCQPELCLDSRMDAMLRKKNSTDAYILYGAFAYLWNVQYRVLDNWLLIRSELSFNHRNLDAAFYEPRSNSYYYFKESSVFRENSDIGTPISTLFRLSGFNASTRIDAAVCYNDFVYLFKEEAVFKFKVMSNNSFWKADQMRITSFMRTILPHVSAATVVRFGANELILVMRRNYAFLLSGFRFAPKSNENGIRNSYFRVQSRLLDCSRVAGANLNEEKQLIESEFAKITFTSTTPLIIELSSTTSATTQVSEFTSTEQLLTTAFEILLPPPLTHPPELATATIKILINPDKVLFTLPGEADEEDEEDKQQLLWKIVAAVGLALLSVICGLFYLMRSHSKKKAKVLDVDRKSSVARLRSRLLKSKKLKSGIAKRKKRPLSKKAK</sequence>
<feature type="transmembrane region" description="Helical" evidence="1">
    <location>
        <begin position="376"/>
        <end position="398"/>
    </location>
</feature>
<name>A0A443R0Y3_9ACAR</name>
<gene>
    <name evidence="2" type="ORF">B4U79_17740</name>
</gene>
<reference evidence="2 3" key="1">
    <citation type="journal article" date="2018" name="Gigascience">
        <title>Genomes of trombidid mites reveal novel predicted allergens and laterally-transferred genes associated with secondary metabolism.</title>
        <authorList>
            <person name="Dong X."/>
            <person name="Chaisiri K."/>
            <person name="Xia D."/>
            <person name="Armstrong S.D."/>
            <person name="Fang Y."/>
            <person name="Donnelly M.J."/>
            <person name="Kadowaki T."/>
            <person name="McGarry J.W."/>
            <person name="Darby A.C."/>
            <person name="Makepeace B.L."/>
        </authorList>
    </citation>
    <scope>NUCLEOTIDE SEQUENCE [LARGE SCALE GENOMIC DNA]</scope>
    <source>
        <strain evidence="2">UoL-WK</strain>
    </source>
</reference>
<dbReference type="InterPro" id="IPR036375">
    <property type="entry name" value="Hemopexin-like_dom_sf"/>
</dbReference>
<protein>
    <submittedName>
        <fullName evidence="2">Uncharacterized protein</fullName>
    </submittedName>
</protein>
<keyword evidence="3" id="KW-1185">Reference proteome</keyword>
<dbReference type="Proteomes" id="UP000285301">
    <property type="component" value="Unassembled WGS sequence"/>
</dbReference>
<dbReference type="OrthoDB" id="8953614at2759"/>
<dbReference type="EMBL" id="NCKU01002735">
    <property type="protein sequence ID" value="RWS08898.1"/>
    <property type="molecule type" value="Genomic_DNA"/>
</dbReference>
<evidence type="ECO:0000313" key="3">
    <source>
        <dbReference type="Proteomes" id="UP000285301"/>
    </source>
</evidence>
<organism evidence="2 3">
    <name type="scientific">Dinothrombium tinctorium</name>
    <dbReference type="NCBI Taxonomy" id="1965070"/>
    <lineage>
        <taxon>Eukaryota</taxon>
        <taxon>Metazoa</taxon>
        <taxon>Ecdysozoa</taxon>
        <taxon>Arthropoda</taxon>
        <taxon>Chelicerata</taxon>
        <taxon>Arachnida</taxon>
        <taxon>Acari</taxon>
        <taxon>Acariformes</taxon>
        <taxon>Trombidiformes</taxon>
        <taxon>Prostigmata</taxon>
        <taxon>Anystina</taxon>
        <taxon>Parasitengona</taxon>
        <taxon>Trombidioidea</taxon>
        <taxon>Trombidiidae</taxon>
        <taxon>Dinothrombium</taxon>
    </lineage>
</organism>
<keyword evidence="1" id="KW-0472">Membrane</keyword>
<dbReference type="SUPFAM" id="SSF50923">
    <property type="entry name" value="Hemopexin-like domain"/>
    <property type="match status" value="1"/>
</dbReference>
<comment type="caution">
    <text evidence="2">The sequence shown here is derived from an EMBL/GenBank/DDBJ whole genome shotgun (WGS) entry which is preliminary data.</text>
</comment>
<dbReference type="Gene3D" id="2.110.10.10">
    <property type="entry name" value="Hemopexin-like domain"/>
    <property type="match status" value="1"/>
</dbReference>
<evidence type="ECO:0000256" key="1">
    <source>
        <dbReference type="SAM" id="Phobius"/>
    </source>
</evidence>